<reference evidence="2" key="1">
    <citation type="submission" date="2022-11" db="UniProtKB">
        <authorList>
            <consortium name="WormBaseParasite"/>
        </authorList>
    </citation>
    <scope>IDENTIFICATION</scope>
</reference>
<dbReference type="Proteomes" id="UP000887577">
    <property type="component" value="Unplaced"/>
</dbReference>
<organism evidence="1 2">
    <name type="scientific">Panagrolaimus superbus</name>
    <dbReference type="NCBI Taxonomy" id="310955"/>
    <lineage>
        <taxon>Eukaryota</taxon>
        <taxon>Metazoa</taxon>
        <taxon>Ecdysozoa</taxon>
        <taxon>Nematoda</taxon>
        <taxon>Chromadorea</taxon>
        <taxon>Rhabditida</taxon>
        <taxon>Tylenchina</taxon>
        <taxon>Panagrolaimomorpha</taxon>
        <taxon>Panagrolaimoidea</taxon>
        <taxon>Panagrolaimidae</taxon>
        <taxon>Panagrolaimus</taxon>
    </lineage>
</organism>
<evidence type="ECO:0000313" key="2">
    <source>
        <dbReference type="WBParaSite" id="PSU_v2.g7187.t1"/>
    </source>
</evidence>
<protein>
    <submittedName>
        <fullName evidence="2">Uncharacterized protein</fullName>
    </submittedName>
</protein>
<name>A0A914Z5E9_9BILA</name>
<accession>A0A914Z5E9</accession>
<proteinExistence type="predicted"/>
<sequence>MDMILLIMQQSKIYVIVATKNVLIILHQLIHSFWIPQIRWWNLLLILFQDRDLLNNLDADGNLFDEDNICNTVVDKGDPQYYYLYNQTSCCTSFSLATTAPNSPPCKAFKSRTTIYNPDFSIFATAFLNLTLNNGQLSTVGGYTFNNGSAQLRYYDGYNNICDTYGNSQLKCTIGVSTDRDHRYFIAAEFVTNSDVFPIADVASFLRDCLPENLKISYMGGTHHLRFQLFFC</sequence>
<keyword evidence="1" id="KW-1185">Reference proteome</keyword>
<evidence type="ECO:0000313" key="1">
    <source>
        <dbReference type="Proteomes" id="UP000887577"/>
    </source>
</evidence>
<dbReference type="AlphaFoldDB" id="A0A914Z5E9"/>
<dbReference type="WBParaSite" id="PSU_v2.g7187.t1">
    <property type="protein sequence ID" value="PSU_v2.g7187.t1"/>
    <property type="gene ID" value="PSU_v2.g7187"/>
</dbReference>